<dbReference type="SUPFAM" id="SSF75304">
    <property type="entry name" value="Amidase signature (AS) enzymes"/>
    <property type="match status" value="1"/>
</dbReference>
<dbReference type="Proteomes" id="UP000282311">
    <property type="component" value="Unassembled WGS sequence"/>
</dbReference>
<dbReference type="InterPro" id="IPR023631">
    <property type="entry name" value="Amidase_dom"/>
</dbReference>
<dbReference type="GO" id="GO:0003824">
    <property type="term" value="F:catalytic activity"/>
    <property type="evidence" value="ECO:0007669"/>
    <property type="project" value="InterPro"/>
</dbReference>
<dbReference type="PANTHER" id="PTHR11895">
    <property type="entry name" value="TRANSAMIDASE"/>
    <property type="match status" value="1"/>
</dbReference>
<dbReference type="InterPro" id="IPR000120">
    <property type="entry name" value="Amidase"/>
</dbReference>
<proteinExistence type="predicted"/>
<accession>A0A3B0BZT0</accession>
<dbReference type="EMBL" id="RBAH01000016">
    <property type="protein sequence ID" value="RKN79125.1"/>
    <property type="molecule type" value="Genomic_DNA"/>
</dbReference>
<reference evidence="2 3" key="1">
    <citation type="journal article" date="2007" name="Int. J. Syst. Evol. Microbiol.">
        <title>Paenibacillus ginsengarvi sp. nov., isolated from soil from ginseng cultivation.</title>
        <authorList>
            <person name="Yoon M.H."/>
            <person name="Ten L.N."/>
            <person name="Im W.T."/>
        </authorList>
    </citation>
    <scope>NUCLEOTIDE SEQUENCE [LARGE SCALE GENOMIC DNA]</scope>
    <source>
        <strain evidence="2 3">KCTC 13059</strain>
    </source>
</reference>
<dbReference type="Pfam" id="PF01425">
    <property type="entry name" value="Amidase"/>
    <property type="match status" value="1"/>
</dbReference>
<organism evidence="2 3">
    <name type="scientific">Paenibacillus ginsengarvi</name>
    <dbReference type="NCBI Taxonomy" id="400777"/>
    <lineage>
        <taxon>Bacteria</taxon>
        <taxon>Bacillati</taxon>
        <taxon>Bacillota</taxon>
        <taxon>Bacilli</taxon>
        <taxon>Bacillales</taxon>
        <taxon>Paenibacillaceae</taxon>
        <taxon>Paenibacillus</taxon>
    </lineage>
</organism>
<dbReference type="OrthoDB" id="9811471at2"/>
<evidence type="ECO:0000313" key="3">
    <source>
        <dbReference type="Proteomes" id="UP000282311"/>
    </source>
</evidence>
<comment type="caution">
    <text evidence="2">The sequence shown here is derived from an EMBL/GenBank/DDBJ whole genome shotgun (WGS) entry which is preliminary data.</text>
</comment>
<evidence type="ECO:0000313" key="2">
    <source>
        <dbReference type="EMBL" id="RKN79125.1"/>
    </source>
</evidence>
<dbReference type="InterPro" id="IPR036928">
    <property type="entry name" value="AS_sf"/>
</dbReference>
<sequence length="437" mass="47979">MSLLNRCSLFEDVQLLRRSDIRLHDYLNILMERFDRVEPAVRAFEPETGRMERLWREASDLSELYRDPDNKPPLFGILVGVKDMIHANGFPTKAGYNLPANALTGPEASIVSRLRMQGALLAGKTATEEFAYSSVPPTRNPHNLLHSPGGSSSGSAAAVAAGLVPLSIGTQTLRSVIAPASFCGVVGFKPSYGRIPTDGVLLLSPSFDTIGLFTQDVASMRYACSALVPRWRSGIERRAGHTVVGIPNGIYRSLLYEGTWSVFEAQIGRLQEAGFMVKSVDMPWGDDFLYGDAMLRMIQAEMALVHEQRFQSYRELYGPVCRSAIEKGQTVTPEELELRRRGQSELRRKLELTMDGEGIDLWVSPAQAGPAPQGYAETGRGGMTAIWTYAGLPSVSIPGAFLNGMPLGFQCIGAYGQDEELLEWAVRIEQTLKMGGR</sequence>
<evidence type="ECO:0000259" key="1">
    <source>
        <dbReference type="Pfam" id="PF01425"/>
    </source>
</evidence>
<dbReference type="PANTHER" id="PTHR11895:SF67">
    <property type="entry name" value="AMIDASE DOMAIN-CONTAINING PROTEIN"/>
    <property type="match status" value="1"/>
</dbReference>
<protein>
    <submittedName>
        <fullName evidence="2">Amidase</fullName>
    </submittedName>
</protein>
<dbReference type="AlphaFoldDB" id="A0A3B0BZT0"/>
<dbReference type="Gene3D" id="3.90.1300.10">
    <property type="entry name" value="Amidase signature (AS) domain"/>
    <property type="match status" value="1"/>
</dbReference>
<name>A0A3B0BZT0_9BACL</name>
<keyword evidence="3" id="KW-1185">Reference proteome</keyword>
<dbReference type="RefSeq" id="WP_120749180.1">
    <property type="nucleotide sequence ID" value="NZ_RBAH01000016.1"/>
</dbReference>
<feature type="domain" description="Amidase" evidence="1">
    <location>
        <begin position="32"/>
        <end position="422"/>
    </location>
</feature>
<gene>
    <name evidence="2" type="ORF">D7M11_20795</name>
</gene>